<accession>A0A4Q5LSA5</accession>
<evidence type="ECO:0000313" key="2">
    <source>
        <dbReference type="EMBL" id="RYU92456.1"/>
    </source>
</evidence>
<dbReference type="Proteomes" id="UP000293331">
    <property type="component" value="Unassembled WGS sequence"/>
</dbReference>
<dbReference type="PANTHER" id="PTHR34599:SF1">
    <property type="entry name" value="PHOSPHATIDIC ACID PHOSPHATASE TYPE 2_HALOPEROXIDASE DOMAIN-CONTAINING PROTEIN"/>
    <property type="match status" value="1"/>
</dbReference>
<dbReference type="SUPFAM" id="SSF48317">
    <property type="entry name" value="Acid phosphatase/Vanadium-dependent haloperoxidase"/>
    <property type="match status" value="2"/>
</dbReference>
<feature type="domain" description="Phosphatidic acid phosphatase type 2/haloperoxidase" evidence="1">
    <location>
        <begin position="399"/>
        <end position="507"/>
    </location>
</feature>
<dbReference type="PANTHER" id="PTHR34599">
    <property type="entry name" value="PEROXIDASE-RELATED"/>
    <property type="match status" value="1"/>
</dbReference>
<dbReference type="CDD" id="cd03398">
    <property type="entry name" value="PAP2_haloperoxidase"/>
    <property type="match status" value="1"/>
</dbReference>
<keyword evidence="3" id="KW-1185">Reference proteome</keyword>
<dbReference type="InterPro" id="IPR052559">
    <property type="entry name" value="V-haloperoxidase"/>
</dbReference>
<dbReference type="SMART" id="SM00014">
    <property type="entry name" value="acidPPc"/>
    <property type="match status" value="1"/>
</dbReference>
<gene>
    <name evidence="2" type="ORF">EWM62_03200</name>
</gene>
<dbReference type="AlphaFoldDB" id="A0A4Q5LSA5"/>
<evidence type="ECO:0000259" key="1">
    <source>
        <dbReference type="SMART" id="SM00014"/>
    </source>
</evidence>
<comment type="caution">
    <text evidence="2">The sequence shown here is derived from an EMBL/GenBank/DDBJ whole genome shotgun (WGS) entry which is preliminary data.</text>
</comment>
<dbReference type="EMBL" id="SEWG01000001">
    <property type="protein sequence ID" value="RYU92456.1"/>
    <property type="molecule type" value="Genomic_DNA"/>
</dbReference>
<protein>
    <submittedName>
        <fullName evidence="2">Phosphatase PAP2 family protein</fullName>
    </submittedName>
</protein>
<dbReference type="Pfam" id="PF01569">
    <property type="entry name" value="PAP2"/>
    <property type="match status" value="1"/>
</dbReference>
<dbReference type="InterPro" id="IPR036938">
    <property type="entry name" value="PAP2/HPO_sf"/>
</dbReference>
<evidence type="ECO:0000313" key="3">
    <source>
        <dbReference type="Proteomes" id="UP000293331"/>
    </source>
</evidence>
<proteinExistence type="predicted"/>
<dbReference type="InterPro" id="IPR000326">
    <property type="entry name" value="PAP2/HPO"/>
</dbReference>
<dbReference type="OrthoDB" id="9780455at2"/>
<reference evidence="2 3" key="1">
    <citation type="submission" date="2019-02" db="EMBL/GenBank/DDBJ databases">
        <title>Bacterial novel species Mucilaginibacter sp. 17JY9-4 isolated from soil.</title>
        <authorList>
            <person name="Jung H.-Y."/>
        </authorList>
    </citation>
    <scope>NUCLEOTIDE SEQUENCE [LARGE SCALE GENOMIC DNA]</scope>
    <source>
        <strain evidence="2 3">17JY9-4</strain>
    </source>
</reference>
<sequence length="517" mass="56857">MKKNILHILPVMMIALSVFNSSCKKEIQERNQQYPALAPSNLDLDADTWTPVLTASSTFTVATPDVITAPGYLADLNEIKSYQRNLTSEQKDIIKYWSAGSVLRWNEILRELVAKHNVPPYQNQDGTYPAPSAANPLAYPLFPFSNPPYAARAYAYVSAAQYDALVQAWKFKKQFNRAAPYINDVNIQALVPKSTLPSYPSEDAVVAGVTADLMKLLFPGDLDFIQKKVAEEKLYRIMAGANTRSDMDAGEALGKQVAAVFAARARTDGAGTAGGNPEVWKSFETTATAKGEVPWVSLELPKRPPMLPLFTKVQPFLFSNASIPSIRPPAPYSTSSPEFKKEADEVLAMSNDHSREHERIVNYWADGVGTPTPSGHWNTIAADEFVKHNYSEVRWARNLALLNMAQMDAAIVCWDAKYYYFNPRPTQTMFNIKTLTGIPNFPSYTSGHSTFSGSAATVLGYLVPEKATQFMAMAKEAGMSRLYGGIHYRSDCDAGLASGIKVGEFAVNRAKTDGAGK</sequence>
<name>A0A4Q5LSA5_9SPHI</name>
<dbReference type="RefSeq" id="WP_129875183.1">
    <property type="nucleotide sequence ID" value="NZ_SEWG01000001.1"/>
</dbReference>
<organism evidence="2 3">
    <name type="scientific">Mucilaginibacter terrigena</name>
    <dbReference type="NCBI Taxonomy" id="2492395"/>
    <lineage>
        <taxon>Bacteria</taxon>
        <taxon>Pseudomonadati</taxon>
        <taxon>Bacteroidota</taxon>
        <taxon>Sphingobacteriia</taxon>
        <taxon>Sphingobacteriales</taxon>
        <taxon>Sphingobacteriaceae</taxon>
        <taxon>Mucilaginibacter</taxon>
    </lineage>
</organism>
<dbReference type="Gene3D" id="1.10.606.20">
    <property type="match status" value="1"/>
</dbReference>